<reference evidence="3 4" key="1">
    <citation type="journal article" date="2007" name="Proc. Natl. Acad. Sci. U.S.A.">
        <title>The tiny eukaryote Ostreococcus provides genomic insights into the paradox of plankton speciation.</title>
        <authorList>
            <person name="Palenik B."/>
            <person name="Grimwood J."/>
            <person name="Aerts A."/>
            <person name="Rouze P."/>
            <person name="Salamov A."/>
            <person name="Putnam N."/>
            <person name="Dupont C."/>
            <person name="Jorgensen R."/>
            <person name="Derelle E."/>
            <person name="Rombauts S."/>
            <person name="Zhou K."/>
            <person name="Otillar R."/>
            <person name="Merchant S.S."/>
            <person name="Podell S."/>
            <person name="Gaasterland T."/>
            <person name="Napoli C."/>
            <person name="Gendler K."/>
            <person name="Manuell A."/>
            <person name="Tai V."/>
            <person name="Vallon O."/>
            <person name="Piganeau G."/>
            <person name="Jancek S."/>
            <person name="Heijde M."/>
            <person name="Jabbari K."/>
            <person name="Bowler C."/>
            <person name="Lohr M."/>
            <person name="Robbens S."/>
            <person name="Werner G."/>
            <person name="Dubchak I."/>
            <person name="Pazour G.J."/>
            <person name="Ren Q."/>
            <person name="Paulsen I."/>
            <person name="Delwiche C."/>
            <person name="Schmutz J."/>
            <person name="Rokhsar D."/>
            <person name="Van de Peer Y."/>
            <person name="Moreau H."/>
            <person name="Grigoriev I.V."/>
        </authorList>
    </citation>
    <scope>NUCLEOTIDE SEQUENCE [LARGE SCALE GENOMIC DNA]</scope>
    <source>
        <strain evidence="3 4">CCE9901</strain>
    </source>
</reference>
<keyword evidence="2" id="KW-0812">Transmembrane</keyword>
<evidence type="ECO:0000256" key="2">
    <source>
        <dbReference type="SAM" id="Phobius"/>
    </source>
</evidence>
<feature type="transmembrane region" description="Helical" evidence="2">
    <location>
        <begin position="42"/>
        <end position="64"/>
    </location>
</feature>
<organism evidence="3 4">
    <name type="scientific">Ostreococcus lucimarinus (strain CCE9901)</name>
    <dbReference type="NCBI Taxonomy" id="436017"/>
    <lineage>
        <taxon>Eukaryota</taxon>
        <taxon>Viridiplantae</taxon>
        <taxon>Chlorophyta</taxon>
        <taxon>Mamiellophyceae</taxon>
        <taxon>Mamiellales</taxon>
        <taxon>Bathycoccaceae</taxon>
        <taxon>Ostreococcus</taxon>
    </lineage>
</organism>
<feature type="compositionally biased region" description="Low complexity" evidence="1">
    <location>
        <begin position="152"/>
        <end position="169"/>
    </location>
</feature>
<evidence type="ECO:0000256" key="1">
    <source>
        <dbReference type="SAM" id="MobiDB-lite"/>
    </source>
</evidence>
<feature type="compositionally biased region" description="Pro residues" evidence="1">
    <location>
        <begin position="170"/>
        <end position="185"/>
    </location>
</feature>
<dbReference type="GeneID" id="5002999"/>
<keyword evidence="2" id="KW-0472">Membrane</keyword>
<feature type="region of interest" description="Disordered" evidence="1">
    <location>
        <begin position="134"/>
        <end position="185"/>
    </location>
</feature>
<name>A4S048_OSTLU</name>
<dbReference type="Gramene" id="ABO96974">
    <property type="protein sequence ID" value="ABO96974"/>
    <property type="gene ID" value="OSTLU_32615"/>
</dbReference>
<dbReference type="OrthoDB" id="10471224at2759"/>
<dbReference type="EMBL" id="CP000587">
    <property type="protein sequence ID" value="ABO96974.1"/>
    <property type="molecule type" value="Genomic_DNA"/>
</dbReference>
<accession>A4S048</accession>
<dbReference type="HOGENOM" id="CLU_1339467_0_0_1"/>
<evidence type="ECO:0000313" key="4">
    <source>
        <dbReference type="Proteomes" id="UP000001568"/>
    </source>
</evidence>
<dbReference type="AlphaFoldDB" id="A4S048"/>
<proteinExistence type="predicted"/>
<sequence length="205" mass="21510">MHAQLACALLGTCGWQGTGYLAGVAAMSCFGLVAIETGKSGLLKYTAASCWYTLWLDIIWMASYATDNINKNNNWNSGHRRGNELCVGMVVLIFMLRFPQFFVWQKLWHLGFKASGGAGAQPSRYVDFATNPVARGQEMGSPRPQGDAFAQPPRATTATPSSALATAPVSPSPAPPAPVVSAPSPPAPISAPAVVSFTPSGPGNV</sequence>
<dbReference type="KEGG" id="olu:OSTLU_32615"/>
<keyword evidence="2" id="KW-1133">Transmembrane helix</keyword>
<dbReference type="Proteomes" id="UP000001568">
    <property type="component" value="Chromosome 7"/>
</dbReference>
<gene>
    <name evidence="3" type="ORF">OSTLU_32615</name>
</gene>
<evidence type="ECO:0000313" key="3">
    <source>
        <dbReference type="EMBL" id="ABO96974.1"/>
    </source>
</evidence>
<protein>
    <submittedName>
        <fullName evidence="3">Uncharacterized protein</fullName>
    </submittedName>
</protein>
<keyword evidence="4" id="KW-1185">Reference proteome</keyword>
<dbReference type="STRING" id="436017.A4S048"/>
<feature type="transmembrane region" description="Helical" evidence="2">
    <location>
        <begin position="85"/>
        <end position="104"/>
    </location>
</feature>
<dbReference type="RefSeq" id="XP_001418681.1">
    <property type="nucleotide sequence ID" value="XM_001418644.1"/>
</dbReference>